<protein>
    <recommendedName>
        <fullName evidence="2">DUF2634 domain-containing protein</fullName>
    </recommendedName>
</protein>
<reference evidence="1" key="1">
    <citation type="journal article" date="2021" name="Proc. Natl. Acad. Sci. U.S.A.">
        <title>A Catalog of Tens of Thousands of Viruses from Human Metagenomes Reveals Hidden Associations with Chronic Diseases.</title>
        <authorList>
            <person name="Tisza M.J."/>
            <person name="Buck C.B."/>
        </authorList>
    </citation>
    <scope>NUCLEOTIDE SEQUENCE</scope>
    <source>
        <strain evidence="1">Ct7zc7</strain>
    </source>
</reference>
<evidence type="ECO:0000313" key="1">
    <source>
        <dbReference type="EMBL" id="DAE21945.1"/>
    </source>
</evidence>
<dbReference type="InterPro" id="IPR020288">
    <property type="entry name" value="Sheath_initiator"/>
</dbReference>
<sequence length="146" mass="16621">MDEENTLFPVEESPEFIDDGDQLDRDYHYTVAWDVEKQDFVLNGKGQMEQCDGVEGYKVWCCKMALTERYDCAAYPDEIGTELAEALAEDSEKAVESAIERTITEALMVNPRTEYVRNFEFVWSGEAVSVSFTVKGVDTDEFKVSI</sequence>
<accession>A0A8S5QSY2</accession>
<proteinExistence type="predicted"/>
<organism evidence="1">
    <name type="scientific">Myoviridae sp. ct7zc7</name>
    <dbReference type="NCBI Taxonomy" id="2826620"/>
    <lineage>
        <taxon>Viruses</taxon>
        <taxon>Duplodnaviria</taxon>
        <taxon>Heunggongvirae</taxon>
        <taxon>Uroviricota</taxon>
        <taxon>Caudoviricetes</taxon>
    </lineage>
</organism>
<evidence type="ECO:0008006" key="2">
    <source>
        <dbReference type="Google" id="ProtNLM"/>
    </source>
</evidence>
<dbReference type="Pfam" id="PF10934">
    <property type="entry name" value="Sheath_initiator"/>
    <property type="match status" value="1"/>
</dbReference>
<name>A0A8S5QSY2_9CAUD</name>
<dbReference type="EMBL" id="BK015722">
    <property type="protein sequence ID" value="DAE21945.1"/>
    <property type="molecule type" value="Genomic_DNA"/>
</dbReference>